<dbReference type="EMBL" id="CACTIH010009508">
    <property type="protein sequence ID" value="CAA3031948.1"/>
    <property type="molecule type" value="Genomic_DNA"/>
</dbReference>
<keyword evidence="4" id="KW-1185">Reference proteome</keyword>
<dbReference type="SMART" id="SM00256">
    <property type="entry name" value="FBOX"/>
    <property type="match status" value="1"/>
</dbReference>
<protein>
    <submittedName>
        <fullName evidence="3">F-box kelch-repeat At3g06240-like</fullName>
    </submittedName>
</protein>
<dbReference type="InterPro" id="IPR001810">
    <property type="entry name" value="F-box_dom"/>
</dbReference>
<dbReference type="InterPro" id="IPR036047">
    <property type="entry name" value="F-box-like_dom_sf"/>
</dbReference>
<dbReference type="Gene3D" id="1.20.1280.50">
    <property type="match status" value="1"/>
</dbReference>
<name>A0A8S0VLZ0_OLEEU</name>
<organism evidence="3 4">
    <name type="scientific">Olea europaea subsp. europaea</name>
    <dbReference type="NCBI Taxonomy" id="158383"/>
    <lineage>
        <taxon>Eukaryota</taxon>
        <taxon>Viridiplantae</taxon>
        <taxon>Streptophyta</taxon>
        <taxon>Embryophyta</taxon>
        <taxon>Tracheophyta</taxon>
        <taxon>Spermatophyta</taxon>
        <taxon>Magnoliopsida</taxon>
        <taxon>eudicotyledons</taxon>
        <taxon>Gunneridae</taxon>
        <taxon>Pentapetalae</taxon>
        <taxon>asterids</taxon>
        <taxon>lamiids</taxon>
        <taxon>Lamiales</taxon>
        <taxon>Oleaceae</taxon>
        <taxon>Oleeae</taxon>
        <taxon>Olea</taxon>
    </lineage>
</organism>
<dbReference type="CDD" id="cd22157">
    <property type="entry name" value="F-box_AtFBW1-like"/>
    <property type="match status" value="1"/>
</dbReference>
<evidence type="ECO:0000256" key="1">
    <source>
        <dbReference type="SAM" id="MobiDB-lite"/>
    </source>
</evidence>
<dbReference type="InterPro" id="IPR006527">
    <property type="entry name" value="F-box-assoc_dom_typ1"/>
</dbReference>
<evidence type="ECO:0000313" key="4">
    <source>
        <dbReference type="Proteomes" id="UP000594638"/>
    </source>
</evidence>
<evidence type="ECO:0000259" key="2">
    <source>
        <dbReference type="SMART" id="SM00256"/>
    </source>
</evidence>
<gene>
    <name evidence="3" type="ORF">OLEA9_A119406</name>
</gene>
<dbReference type="SUPFAM" id="SSF81383">
    <property type="entry name" value="F-box domain"/>
    <property type="match status" value="1"/>
</dbReference>
<dbReference type="AlphaFoldDB" id="A0A8S0VLZ0"/>
<dbReference type="InterPro" id="IPR017451">
    <property type="entry name" value="F-box-assoc_interact_dom"/>
</dbReference>
<feature type="domain" description="F-box" evidence="2">
    <location>
        <begin position="5"/>
        <end position="45"/>
    </location>
</feature>
<dbReference type="Pfam" id="PF00646">
    <property type="entry name" value="F-box"/>
    <property type="match status" value="1"/>
</dbReference>
<feature type="compositionally biased region" description="Polar residues" evidence="1">
    <location>
        <begin position="375"/>
        <end position="388"/>
    </location>
</feature>
<dbReference type="Proteomes" id="UP000594638">
    <property type="component" value="Unassembled WGS sequence"/>
</dbReference>
<dbReference type="InterPro" id="IPR050796">
    <property type="entry name" value="SCF_F-box_component"/>
</dbReference>
<feature type="region of interest" description="Disordered" evidence="1">
    <location>
        <begin position="375"/>
        <end position="398"/>
    </location>
</feature>
<reference evidence="3 4" key="1">
    <citation type="submission" date="2019-12" db="EMBL/GenBank/DDBJ databases">
        <authorList>
            <person name="Alioto T."/>
            <person name="Alioto T."/>
            <person name="Gomez Garrido J."/>
        </authorList>
    </citation>
    <scope>NUCLEOTIDE SEQUENCE [LARGE SCALE GENOMIC DNA]</scope>
</reference>
<dbReference type="OrthoDB" id="5314306at2759"/>
<accession>A0A8S0VLZ0</accession>
<dbReference type="PANTHER" id="PTHR31672:SF13">
    <property type="entry name" value="F-BOX PROTEIN CPR30-LIKE"/>
    <property type="match status" value="1"/>
</dbReference>
<proteinExistence type="predicted"/>
<dbReference type="NCBIfam" id="TIGR01640">
    <property type="entry name" value="F_box_assoc_1"/>
    <property type="match status" value="1"/>
</dbReference>
<dbReference type="Pfam" id="PF07734">
    <property type="entry name" value="FBA_1"/>
    <property type="match status" value="1"/>
</dbReference>
<dbReference type="Gramene" id="OE9A119406T1">
    <property type="protein sequence ID" value="OE9A119406C1"/>
    <property type="gene ID" value="OE9A119406"/>
</dbReference>
<evidence type="ECO:0000313" key="3">
    <source>
        <dbReference type="EMBL" id="CAA3031948.1"/>
    </source>
</evidence>
<sequence>MSDFLPEGIIINILKRLPVKPIICCMCVSKSWYTLITSPEFVSTHLNFNIAGSEVLPLLLLRRCIRKIERYELYYDKESFDRYLRLQFPFRSINSFFTIIGTCNGLLCLSDDRVFYMNTIIIWNPFVKKSVLLPKPNMVYNSYGSFMQSLGFGFDPASYDYKVVRITYTDLGRCLPQIELYKLSTGIWQDISHLSLQYVIYHRSRQAYIYGASHWIARDLYGNDLILFFDMCNEVFQEMILPVHLAKDDSSSTKELIIHKDSLALVLCDVPGVEHGFCVWVMEEYGVMESWTKKFNVNFQDFGGRFMKPLWVRKDGEVLVITKDGSLVSCDSNGEQVIDLGVHGSRSEEYLRSIHVDGYIKSVVLLEKGPDFSDAVTSSKLPSLQTDDCGSDDDAERN</sequence>
<dbReference type="PANTHER" id="PTHR31672">
    <property type="entry name" value="BNACNNG10540D PROTEIN"/>
    <property type="match status" value="1"/>
</dbReference>
<feature type="compositionally biased region" description="Acidic residues" evidence="1">
    <location>
        <begin position="389"/>
        <end position="398"/>
    </location>
</feature>
<comment type="caution">
    <text evidence="3">The sequence shown here is derived from an EMBL/GenBank/DDBJ whole genome shotgun (WGS) entry which is preliminary data.</text>
</comment>